<feature type="chain" id="PRO_5012854956" evidence="3">
    <location>
        <begin position="26"/>
        <end position="177"/>
    </location>
</feature>
<dbReference type="InterPro" id="IPR050845">
    <property type="entry name" value="Cu-binding_ET"/>
</dbReference>
<evidence type="ECO:0000256" key="1">
    <source>
        <dbReference type="ARBA" id="ARBA00022723"/>
    </source>
</evidence>
<accession>A0A286GVM7</accession>
<gene>
    <name evidence="5" type="ORF">SAMN05421508_10980</name>
</gene>
<organism evidence="5 6">
    <name type="scientific">Caenispirillum bisanense</name>
    <dbReference type="NCBI Taxonomy" id="414052"/>
    <lineage>
        <taxon>Bacteria</taxon>
        <taxon>Pseudomonadati</taxon>
        <taxon>Pseudomonadota</taxon>
        <taxon>Alphaproteobacteria</taxon>
        <taxon>Rhodospirillales</taxon>
        <taxon>Novispirillaceae</taxon>
        <taxon>Caenispirillum</taxon>
    </lineage>
</organism>
<feature type="domain" description="EfeO-type cupredoxin-like" evidence="4">
    <location>
        <begin position="20"/>
        <end position="82"/>
    </location>
</feature>
<keyword evidence="1" id="KW-0479">Metal-binding</keyword>
<keyword evidence="6" id="KW-1185">Reference proteome</keyword>
<dbReference type="RefSeq" id="WP_097280745.1">
    <property type="nucleotide sequence ID" value="NZ_OCNJ01000009.1"/>
</dbReference>
<dbReference type="AlphaFoldDB" id="A0A286GVM7"/>
<evidence type="ECO:0000259" key="4">
    <source>
        <dbReference type="Pfam" id="PF13473"/>
    </source>
</evidence>
<dbReference type="Pfam" id="PF13473">
    <property type="entry name" value="Cupredoxin_1"/>
    <property type="match status" value="1"/>
</dbReference>
<dbReference type="InterPro" id="IPR006311">
    <property type="entry name" value="TAT_signal"/>
</dbReference>
<evidence type="ECO:0000313" key="5">
    <source>
        <dbReference type="EMBL" id="SOD99593.1"/>
    </source>
</evidence>
<keyword evidence="2" id="KW-0186">Copper</keyword>
<name>A0A286GVM7_9PROT</name>
<dbReference type="InterPro" id="IPR008972">
    <property type="entry name" value="Cupredoxin"/>
</dbReference>
<feature type="signal peptide" evidence="3">
    <location>
        <begin position="1"/>
        <end position="25"/>
    </location>
</feature>
<evidence type="ECO:0000256" key="2">
    <source>
        <dbReference type="ARBA" id="ARBA00023008"/>
    </source>
</evidence>
<dbReference type="InterPro" id="IPR028096">
    <property type="entry name" value="EfeO_Cupredoxin"/>
</dbReference>
<dbReference type="Gene3D" id="2.60.40.420">
    <property type="entry name" value="Cupredoxins - blue copper proteins"/>
    <property type="match status" value="1"/>
</dbReference>
<keyword evidence="3" id="KW-0732">Signal</keyword>
<proteinExistence type="predicted"/>
<sequence length="177" mass="18645">MTQISVRGALAAALLLAVASGTAQAQSLPFGAPADPAAATRTVEVVMRDNYFEPDALSVKAGDVVRFVIRNEGSALHQFHLGTAAMQAEEQKHMAMMVDHGMVGQHGMDHGKMKMDHGSHATMPAMTHDAPNSVLVEPGKTVEVVWRFAAGADDLEVACTMPGHYEAGMTAPVAVGR</sequence>
<dbReference type="SUPFAM" id="SSF49503">
    <property type="entry name" value="Cupredoxins"/>
    <property type="match status" value="1"/>
</dbReference>
<dbReference type="EMBL" id="OCNJ01000009">
    <property type="protein sequence ID" value="SOD99593.1"/>
    <property type="molecule type" value="Genomic_DNA"/>
</dbReference>
<dbReference type="PROSITE" id="PS51318">
    <property type="entry name" value="TAT"/>
    <property type="match status" value="1"/>
</dbReference>
<evidence type="ECO:0000313" key="6">
    <source>
        <dbReference type="Proteomes" id="UP000219621"/>
    </source>
</evidence>
<dbReference type="PANTHER" id="PTHR38439:SF3">
    <property type="entry name" value="COPPER-RESISTANT CUPROPROTEIN COPI"/>
    <property type="match status" value="1"/>
</dbReference>
<dbReference type="OrthoDB" id="9816061at2"/>
<evidence type="ECO:0000256" key="3">
    <source>
        <dbReference type="SAM" id="SignalP"/>
    </source>
</evidence>
<dbReference type="Proteomes" id="UP000219621">
    <property type="component" value="Unassembled WGS sequence"/>
</dbReference>
<reference evidence="5 6" key="1">
    <citation type="submission" date="2017-09" db="EMBL/GenBank/DDBJ databases">
        <authorList>
            <person name="Ehlers B."/>
            <person name="Leendertz F.H."/>
        </authorList>
    </citation>
    <scope>NUCLEOTIDE SEQUENCE [LARGE SCALE GENOMIC DNA]</scope>
    <source>
        <strain evidence="5 6">USBA 140</strain>
    </source>
</reference>
<dbReference type="PANTHER" id="PTHR38439">
    <property type="entry name" value="AURACYANIN-B"/>
    <property type="match status" value="1"/>
</dbReference>
<dbReference type="GO" id="GO:0046872">
    <property type="term" value="F:metal ion binding"/>
    <property type="evidence" value="ECO:0007669"/>
    <property type="project" value="UniProtKB-KW"/>
</dbReference>
<protein>
    <submittedName>
        <fullName evidence="5">Uncharacterized copper-binding protein, cupredoxin-like subfamily</fullName>
    </submittedName>
</protein>